<accession>A0A7W3M006</accession>
<keyword evidence="3" id="KW-1185">Reference proteome</keyword>
<evidence type="ECO:0000256" key="1">
    <source>
        <dbReference type="SAM" id="MobiDB-lite"/>
    </source>
</evidence>
<dbReference type="EMBL" id="JACJIA010000022">
    <property type="protein sequence ID" value="MBA8957354.1"/>
    <property type="molecule type" value="Genomic_DNA"/>
</dbReference>
<evidence type="ECO:0000313" key="2">
    <source>
        <dbReference type="EMBL" id="MBA8957354.1"/>
    </source>
</evidence>
<dbReference type="AlphaFoldDB" id="A0A7W3M006"/>
<name>A0A7W3M006_ACTNM</name>
<proteinExistence type="predicted"/>
<dbReference type="Pfam" id="PF02515">
    <property type="entry name" value="CoA_transf_3"/>
    <property type="match status" value="1"/>
</dbReference>
<dbReference type="InterPro" id="IPR023606">
    <property type="entry name" value="CoA-Trfase_III_dom_1_sf"/>
</dbReference>
<dbReference type="InterPro" id="IPR050509">
    <property type="entry name" value="CoA-transferase_III"/>
</dbReference>
<comment type="caution">
    <text evidence="2">The sequence shown here is derived from an EMBL/GenBank/DDBJ whole genome shotgun (WGS) entry which is preliminary data.</text>
</comment>
<keyword evidence="2" id="KW-0808">Transferase</keyword>
<organism evidence="2 3">
    <name type="scientific">Actinomadura namibiensis</name>
    <dbReference type="NCBI Taxonomy" id="182080"/>
    <lineage>
        <taxon>Bacteria</taxon>
        <taxon>Bacillati</taxon>
        <taxon>Actinomycetota</taxon>
        <taxon>Actinomycetes</taxon>
        <taxon>Streptosporangiales</taxon>
        <taxon>Thermomonosporaceae</taxon>
        <taxon>Actinomadura</taxon>
    </lineage>
</organism>
<feature type="region of interest" description="Disordered" evidence="1">
    <location>
        <begin position="173"/>
        <end position="200"/>
    </location>
</feature>
<dbReference type="InterPro" id="IPR044855">
    <property type="entry name" value="CoA-Trfase_III_dom3_sf"/>
</dbReference>
<dbReference type="PANTHER" id="PTHR48228">
    <property type="entry name" value="SUCCINYL-COA--D-CITRAMALATE COA-TRANSFERASE"/>
    <property type="match status" value="1"/>
</dbReference>
<dbReference type="SUPFAM" id="SSF89796">
    <property type="entry name" value="CoA-transferase family III (CaiB/BaiF)"/>
    <property type="match status" value="1"/>
</dbReference>
<dbReference type="Gene3D" id="3.40.50.10540">
    <property type="entry name" value="Crotonobetainyl-coa:carnitine coa-transferase, domain 1"/>
    <property type="match status" value="1"/>
</dbReference>
<dbReference type="RefSeq" id="WP_182849181.1">
    <property type="nucleotide sequence ID" value="NZ_BAAALP010000047.1"/>
</dbReference>
<dbReference type="PANTHER" id="PTHR48228:SF5">
    <property type="entry name" value="ALPHA-METHYLACYL-COA RACEMASE"/>
    <property type="match status" value="1"/>
</dbReference>
<dbReference type="GO" id="GO:0016740">
    <property type="term" value="F:transferase activity"/>
    <property type="evidence" value="ECO:0007669"/>
    <property type="project" value="UniProtKB-KW"/>
</dbReference>
<reference evidence="2 3" key="1">
    <citation type="submission" date="2020-08" db="EMBL/GenBank/DDBJ databases">
        <title>Genomic Encyclopedia of Type Strains, Phase IV (KMG-IV): sequencing the most valuable type-strain genomes for metagenomic binning, comparative biology and taxonomic classification.</title>
        <authorList>
            <person name="Goeker M."/>
        </authorList>
    </citation>
    <scope>NUCLEOTIDE SEQUENCE [LARGE SCALE GENOMIC DNA]</scope>
    <source>
        <strain evidence="2 3">DSM 44197</strain>
    </source>
</reference>
<protein>
    <submittedName>
        <fullName evidence="2">Crotonobetainyl-CoA:carnitine CoA-transferase CaiB-like acyl-CoA transferase</fullName>
    </submittedName>
</protein>
<evidence type="ECO:0000313" key="3">
    <source>
        <dbReference type="Proteomes" id="UP000572680"/>
    </source>
</evidence>
<dbReference type="InterPro" id="IPR003673">
    <property type="entry name" value="CoA-Trfase_fam_III"/>
</dbReference>
<sequence>MNSPLDGGGGTLPAFGVVSAPPGVEPTGKGRVVDAAMVDGVTAMMAMFYPLIATGGWAQERGTNLLDSGAHFYAVYETSDGRYVSVAAIEPRFYDALLDGLGLDPAGLPDQMDASCWPSMRRRFAEIFRTRTRDEWCDVLEHSDACFAPVLAPLEALAHPHHLARRTFQNVNGVPHPAPAPRFGDAGPRPIPPPAPRPGEYTAEVLAEAGLPPAEIQALTTPQGAHHARLH</sequence>
<dbReference type="Gene3D" id="3.30.1540.10">
    <property type="entry name" value="formyl-coa transferase, domain 3"/>
    <property type="match status" value="1"/>
</dbReference>
<gene>
    <name evidence="2" type="ORF">HNR61_009047</name>
</gene>
<dbReference type="Proteomes" id="UP000572680">
    <property type="component" value="Unassembled WGS sequence"/>
</dbReference>